<name>K0SC20_THAOC</name>
<feature type="region of interest" description="Disordered" evidence="1">
    <location>
        <begin position="116"/>
        <end position="138"/>
    </location>
</feature>
<feature type="non-terminal residue" evidence="2">
    <location>
        <position position="1"/>
    </location>
</feature>
<proteinExistence type="predicted"/>
<evidence type="ECO:0000313" key="3">
    <source>
        <dbReference type="Proteomes" id="UP000266841"/>
    </source>
</evidence>
<evidence type="ECO:0000313" key="2">
    <source>
        <dbReference type="EMBL" id="EJK56222.1"/>
    </source>
</evidence>
<dbReference type="Proteomes" id="UP000266841">
    <property type="component" value="Unassembled WGS sequence"/>
</dbReference>
<keyword evidence="3" id="KW-1185">Reference proteome</keyword>
<feature type="compositionally biased region" description="Polar residues" evidence="1">
    <location>
        <begin position="119"/>
        <end position="129"/>
    </location>
</feature>
<comment type="caution">
    <text evidence="2">The sequence shown here is derived from an EMBL/GenBank/DDBJ whole genome shotgun (WGS) entry which is preliminary data.</text>
</comment>
<evidence type="ECO:0000256" key="1">
    <source>
        <dbReference type="SAM" id="MobiDB-lite"/>
    </source>
</evidence>
<reference evidence="2 3" key="1">
    <citation type="journal article" date="2012" name="Genome Biol.">
        <title>Genome and low-iron response of an oceanic diatom adapted to chronic iron limitation.</title>
        <authorList>
            <person name="Lommer M."/>
            <person name="Specht M."/>
            <person name="Roy A.S."/>
            <person name="Kraemer L."/>
            <person name="Andreson R."/>
            <person name="Gutowska M.A."/>
            <person name="Wolf J."/>
            <person name="Bergner S.V."/>
            <person name="Schilhabel M.B."/>
            <person name="Klostermeier U.C."/>
            <person name="Beiko R.G."/>
            <person name="Rosenstiel P."/>
            <person name="Hippler M."/>
            <person name="Laroche J."/>
        </authorList>
    </citation>
    <scope>NUCLEOTIDE SEQUENCE [LARGE SCALE GENOMIC DNA]</scope>
    <source>
        <strain evidence="2 3">CCMP1005</strain>
    </source>
</reference>
<dbReference type="EMBL" id="AGNL01032079">
    <property type="protein sequence ID" value="EJK56222.1"/>
    <property type="molecule type" value="Genomic_DNA"/>
</dbReference>
<dbReference type="AlphaFoldDB" id="K0SC20"/>
<protein>
    <submittedName>
        <fullName evidence="2">Uncharacterized protein</fullName>
    </submittedName>
</protein>
<accession>K0SC20</accession>
<gene>
    <name evidence="2" type="ORF">THAOC_23935</name>
</gene>
<sequence length="138" mass="15220">TFNFEAKIVGDRGIDGDSGGQNRNQRTILVWNTHLRYFLGAPPANIGHRQMVQFTVLCRVGFWLARRRRPLASATLAYGGMTWQPGTGGATLTGSQKLQLQGSDLDADFDRNLLRQNRRVQSGSPQTGHNAGRRGQIA</sequence>
<organism evidence="2 3">
    <name type="scientific">Thalassiosira oceanica</name>
    <name type="common">Marine diatom</name>
    <dbReference type="NCBI Taxonomy" id="159749"/>
    <lineage>
        <taxon>Eukaryota</taxon>
        <taxon>Sar</taxon>
        <taxon>Stramenopiles</taxon>
        <taxon>Ochrophyta</taxon>
        <taxon>Bacillariophyta</taxon>
        <taxon>Coscinodiscophyceae</taxon>
        <taxon>Thalassiosirophycidae</taxon>
        <taxon>Thalassiosirales</taxon>
        <taxon>Thalassiosiraceae</taxon>
        <taxon>Thalassiosira</taxon>
    </lineage>
</organism>